<evidence type="ECO:0000313" key="7">
    <source>
        <dbReference type="EMBL" id="GLB35933.1"/>
    </source>
</evidence>
<evidence type="ECO:0000313" key="8">
    <source>
        <dbReference type="Proteomes" id="UP001063166"/>
    </source>
</evidence>
<evidence type="ECO:0000256" key="5">
    <source>
        <dbReference type="RuleBase" id="RU004328"/>
    </source>
</evidence>
<dbReference type="InterPro" id="IPR033130">
    <property type="entry name" value="RNase_T2_His_AS_2"/>
</dbReference>
<evidence type="ECO:0000256" key="4">
    <source>
        <dbReference type="PIRSR" id="PIRSR633697-1"/>
    </source>
</evidence>
<dbReference type="AlphaFoldDB" id="A0A9P3UJR6"/>
<dbReference type="SUPFAM" id="SSF55895">
    <property type="entry name" value="Ribonuclease Rh-like"/>
    <property type="match status" value="1"/>
</dbReference>
<comment type="similarity">
    <text evidence="1 5">Belongs to the RNase T2 family.</text>
</comment>
<feature type="signal peptide" evidence="6">
    <location>
        <begin position="1"/>
        <end position="27"/>
    </location>
</feature>
<feature type="active site" evidence="4">
    <location>
        <position position="183"/>
    </location>
</feature>
<evidence type="ECO:0000256" key="6">
    <source>
        <dbReference type="SAM" id="SignalP"/>
    </source>
</evidence>
<dbReference type="InterPro" id="IPR033697">
    <property type="entry name" value="Ribonuclease_T2_eukaryotic"/>
</dbReference>
<dbReference type="PANTHER" id="PTHR11240">
    <property type="entry name" value="RIBONUCLEASE T2"/>
    <property type="match status" value="1"/>
</dbReference>
<proteinExistence type="inferred from homology"/>
<gene>
    <name evidence="7" type="ORF">LshimejAT787_0302210</name>
</gene>
<organism evidence="7 8">
    <name type="scientific">Lyophyllum shimeji</name>
    <name type="common">Hon-shimeji</name>
    <name type="synonym">Tricholoma shimeji</name>
    <dbReference type="NCBI Taxonomy" id="47721"/>
    <lineage>
        <taxon>Eukaryota</taxon>
        <taxon>Fungi</taxon>
        <taxon>Dikarya</taxon>
        <taxon>Basidiomycota</taxon>
        <taxon>Agaricomycotina</taxon>
        <taxon>Agaricomycetes</taxon>
        <taxon>Agaricomycetidae</taxon>
        <taxon>Agaricales</taxon>
        <taxon>Tricholomatineae</taxon>
        <taxon>Lyophyllaceae</taxon>
        <taxon>Lyophyllum</taxon>
    </lineage>
</organism>
<dbReference type="PANTHER" id="PTHR11240:SF17">
    <property type="entry name" value="RIBONUCLEASE T2"/>
    <property type="match status" value="1"/>
</dbReference>
<feature type="chain" id="PRO_5040337753" description="ribonuclease T2" evidence="6">
    <location>
        <begin position="28"/>
        <end position="324"/>
    </location>
</feature>
<feature type="active site" evidence="4">
    <location>
        <position position="179"/>
    </location>
</feature>
<dbReference type="EC" id="4.6.1.19" evidence="2"/>
<feature type="active site" evidence="4">
    <location>
        <position position="101"/>
    </location>
</feature>
<keyword evidence="3" id="KW-1015">Disulfide bond</keyword>
<evidence type="ECO:0000256" key="1">
    <source>
        <dbReference type="ARBA" id="ARBA00007469"/>
    </source>
</evidence>
<dbReference type="InterPro" id="IPR036430">
    <property type="entry name" value="RNase_T2-like_sf"/>
</dbReference>
<dbReference type="PROSITE" id="PS00530">
    <property type="entry name" value="RNASE_T2_1"/>
    <property type="match status" value="1"/>
</dbReference>
<dbReference type="GO" id="GO:0033897">
    <property type="term" value="F:ribonuclease T2 activity"/>
    <property type="evidence" value="ECO:0007669"/>
    <property type="project" value="UniProtKB-EC"/>
</dbReference>
<dbReference type="OrthoDB" id="435754at2759"/>
<dbReference type="GO" id="GO:0003723">
    <property type="term" value="F:RNA binding"/>
    <property type="evidence" value="ECO:0007669"/>
    <property type="project" value="InterPro"/>
</dbReference>
<dbReference type="PROSITE" id="PS00531">
    <property type="entry name" value="RNASE_T2_2"/>
    <property type="match status" value="1"/>
</dbReference>
<dbReference type="GO" id="GO:0006401">
    <property type="term" value="P:RNA catabolic process"/>
    <property type="evidence" value="ECO:0007669"/>
    <property type="project" value="TreeGrafter"/>
</dbReference>
<dbReference type="GO" id="GO:0005576">
    <property type="term" value="C:extracellular region"/>
    <property type="evidence" value="ECO:0007669"/>
    <property type="project" value="TreeGrafter"/>
</dbReference>
<protein>
    <recommendedName>
        <fullName evidence="2">ribonuclease T2</fullName>
        <ecNumber evidence="2">4.6.1.19</ecNumber>
    </recommendedName>
</protein>
<evidence type="ECO:0000256" key="3">
    <source>
        <dbReference type="ARBA" id="ARBA00023157"/>
    </source>
</evidence>
<keyword evidence="6" id="KW-0732">Signal</keyword>
<reference evidence="7" key="1">
    <citation type="submission" date="2022-07" db="EMBL/GenBank/DDBJ databases">
        <title>The genome of Lyophyllum shimeji provides insight into the initial evolution of ectomycorrhizal fungal genome.</title>
        <authorList>
            <person name="Kobayashi Y."/>
            <person name="Shibata T."/>
            <person name="Hirakawa H."/>
            <person name="Shigenobu S."/>
            <person name="Nishiyama T."/>
            <person name="Yamada A."/>
            <person name="Hasebe M."/>
            <person name="Kawaguchi M."/>
        </authorList>
    </citation>
    <scope>NUCLEOTIDE SEQUENCE</scope>
    <source>
        <strain evidence="7">AT787</strain>
    </source>
</reference>
<keyword evidence="8" id="KW-1185">Reference proteome</keyword>
<sequence length="324" mass="36034">MALRTRRYDMVVPHIASFLAVVALTVAGMPDGLSSIPITGPALSSCASEPRFFSCENTTPIKNTCCSPTPGGLVLATQFWSTYTGLEKHGQKLPKGSWTIHGLWPDNCDGSYEQYCDLSRQYDPAPSPAKFPNGTLIPPYKGPGVDTFIRQFGRKDLLAFMNKYWINQGAPNADLWAHEFSKHATCTSTFDVRCYGPSYRKHQDVINYYDAAIRAHHHYPTFDILAASGIVPSNKTSYTLDQFERALTSQIGATPYLGCTNNGTVLSEVWYFNHVSGTEQYGTFKPVESSAASSCSKSGPIWYYERSRGSEQEVREWVSRENVD</sequence>
<name>A0A9P3UJR6_LYOSH</name>
<dbReference type="CDD" id="cd01061">
    <property type="entry name" value="RNase_T2_euk"/>
    <property type="match status" value="1"/>
</dbReference>
<dbReference type="EMBL" id="BRPK01000003">
    <property type="protein sequence ID" value="GLB35933.1"/>
    <property type="molecule type" value="Genomic_DNA"/>
</dbReference>
<evidence type="ECO:0000256" key="2">
    <source>
        <dbReference type="ARBA" id="ARBA00012571"/>
    </source>
</evidence>
<comment type="caution">
    <text evidence="7">The sequence shown here is derived from an EMBL/GenBank/DDBJ whole genome shotgun (WGS) entry which is preliminary data.</text>
</comment>
<dbReference type="InterPro" id="IPR018188">
    <property type="entry name" value="RNase_T2_His_AS_1"/>
</dbReference>
<dbReference type="InterPro" id="IPR001568">
    <property type="entry name" value="RNase_T2-like"/>
</dbReference>
<dbReference type="Pfam" id="PF00445">
    <property type="entry name" value="Ribonuclease_T2"/>
    <property type="match status" value="1"/>
</dbReference>
<dbReference type="Proteomes" id="UP001063166">
    <property type="component" value="Unassembled WGS sequence"/>
</dbReference>
<accession>A0A9P3UJR6</accession>
<dbReference type="Gene3D" id="3.90.730.10">
    <property type="entry name" value="Ribonuclease T2-like"/>
    <property type="match status" value="1"/>
</dbReference>